<accession>A0ABP6QNN2</accession>
<protein>
    <submittedName>
        <fullName evidence="2">Uncharacterized protein</fullName>
    </submittedName>
</protein>
<keyword evidence="3" id="KW-1185">Reference proteome</keyword>
<reference evidence="3" key="1">
    <citation type="journal article" date="2019" name="Int. J. Syst. Evol. Microbiol.">
        <title>The Global Catalogue of Microorganisms (GCM) 10K type strain sequencing project: providing services to taxonomists for standard genome sequencing and annotation.</title>
        <authorList>
            <consortium name="The Broad Institute Genomics Platform"/>
            <consortium name="The Broad Institute Genome Sequencing Center for Infectious Disease"/>
            <person name="Wu L."/>
            <person name="Ma J."/>
        </authorList>
    </citation>
    <scope>NUCLEOTIDE SEQUENCE [LARGE SCALE GENOMIC DNA]</scope>
    <source>
        <strain evidence="3">JCM 9381</strain>
    </source>
</reference>
<dbReference type="RefSeq" id="WP_346150548.1">
    <property type="nucleotide sequence ID" value="NZ_BAAAUW010000001.1"/>
</dbReference>
<gene>
    <name evidence="2" type="ORF">GCM10010469_02300</name>
</gene>
<dbReference type="Proteomes" id="UP001500728">
    <property type="component" value="Unassembled WGS sequence"/>
</dbReference>
<organism evidence="2 3">
    <name type="scientific">Streptomyces labedae</name>
    <dbReference type="NCBI Taxonomy" id="285569"/>
    <lineage>
        <taxon>Bacteria</taxon>
        <taxon>Bacillati</taxon>
        <taxon>Actinomycetota</taxon>
        <taxon>Actinomycetes</taxon>
        <taxon>Kitasatosporales</taxon>
        <taxon>Streptomycetaceae</taxon>
        <taxon>Streptomyces</taxon>
    </lineage>
</organism>
<feature type="region of interest" description="Disordered" evidence="1">
    <location>
        <begin position="1"/>
        <end position="22"/>
    </location>
</feature>
<name>A0ABP6QNN2_9ACTN</name>
<dbReference type="EMBL" id="BAAAUW010000001">
    <property type="protein sequence ID" value="GAA3246411.1"/>
    <property type="molecule type" value="Genomic_DNA"/>
</dbReference>
<proteinExistence type="predicted"/>
<evidence type="ECO:0000313" key="3">
    <source>
        <dbReference type="Proteomes" id="UP001500728"/>
    </source>
</evidence>
<evidence type="ECO:0000256" key="1">
    <source>
        <dbReference type="SAM" id="MobiDB-lite"/>
    </source>
</evidence>
<evidence type="ECO:0000313" key="2">
    <source>
        <dbReference type="EMBL" id="GAA3246411.1"/>
    </source>
</evidence>
<sequence length="211" mass="23160">MTEPVPAQQRTEHLTLPRTAPRPPGVVLHTVDLTEHTRLLGEVAPALKELSVEAARIREGEIAKPVREIAPLSLRVHELAMKCTRQVHDLSVSQYPAMKDGADNLALLAGACSQISLAATLCNLAIHHRTEILLYEDADPTPATSRDQLRRAGVEMQQAATTYRAVARRLSRRLASFSARAEDRQLIAETQRPSPQKAPSTPPVLAARRRG</sequence>
<feature type="region of interest" description="Disordered" evidence="1">
    <location>
        <begin position="184"/>
        <end position="211"/>
    </location>
</feature>
<comment type="caution">
    <text evidence="2">The sequence shown here is derived from an EMBL/GenBank/DDBJ whole genome shotgun (WGS) entry which is preliminary data.</text>
</comment>